<dbReference type="Proteomes" id="UP000070578">
    <property type="component" value="Unassembled WGS sequence"/>
</dbReference>
<dbReference type="GO" id="GO:0103118">
    <property type="term" value="F:UDP-3-O-[(3R)-3-hydroxyacyl]-glucosamine N-acyltransferase activity"/>
    <property type="evidence" value="ECO:0007669"/>
    <property type="project" value="UniProtKB-EC"/>
</dbReference>
<dbReference type="Pfam" id="PF00132">
    <property type="entry name" value="Hexapep"/>
    <property type="match status" value="1"/>
</dbReference>
<dbReference type="InterPro" id="IPR018357">
    <property type="entry name" value="Hexapep_transf_CS"/>
</dbReference>
<dbReference type="NCBIfam" id="TIGR01853">
    <property type="entry name" value="lipid_A_lpxD"/>
    <property type="match status" value="1"/>
</dbReference>
<keyword evidence="4 7" id="KW-0677">Repeat</keyword>
<dbReference type="GO" id="GO:0016020">
    <property type="term" value="C:membrane"/>
    <property type="evidence" value="ECO:0007669"/>
    <property type="project" value="GOC"/>
</dbReference>
<keyword evidence="1 7" id="KW-0444">Lipid biosynthesis</keyword>
<feature type="domain" description="UDP-3-O-[3-hydroxymyristoyl] glucosamine N-acyltransferase non-repeat region" evidence="8">
    <location>
        <begin position="26"/>
        <end position="90"/>
    </location>
</feature>
<evidence type="ECO:0000256" key="1">
    <source>
        <dbReference type="ARBA" id="ARBA00022516"/>
    </source>
</evidence>
<dbReference type="PANTHER" id="PTHR43378">
    <property type="entry name" value="UDP-3-O-ACYLGLUCOSAMINE N-ACYLTRANSFERASE"/>
    <property type="match status" value="1"/>
</dbReference>
<comment type="function">
    <text evidence="7">Catalyzes the N-acylation of UDP-3-O-acylglucosamine using 3-hydroxyacyl-ACP as the acyl donor. Is involved in the biosynthesis of lipid A, a phosphorylated glycolipid that anchors the lipopolysaccharide to the outer membrane of the cell.</text>
</comment>
<comment type="pathway">
    <text evidence="7">Bacterial outer membrane biogenesis; LPS lipid A biosynthesis.</text>
</comment>
<dbReference type="CDD" id="cd03352">
    <property type="entry name" value="LbH_LpxD"/>
    <property type="match status" value="1"/>
</dbReference>
<dbReference type="PROSITE" id="PS00101">
    <property type="entry name" value="HEXAPEP_TRANSFERASES"/>
    <property type="match status" value="3"/>
</dbReference>
<dbReference type="AlphaFoldDB" id="A0A139BTA8"/>
<dbReference type="PATRIC" id="fig|1796491.3.peg.1839"/>
<feature type="active site" description="Proton acceptor" evidence="7">
    <location>
        <position position="240"/>
    </location>
</feature>
<sequence>MTVVYKLPDIVAKLGGRVLGDSGVCITQIATLENARPDQISFLTNSKYRAQLANTKAGAVILSEADQDASQLPRIISDNAYAYFARVSALLNPGPEIQPGIHPSAVIGADAKIAATASIAATAVIGDGATIGAYSVVGEGCCIGAHAVIGSHARLYPRVVVYHDCVIGNNLIAHSGVVIGADGFGIAMDDGRWIKIQQIGRVVIGDDVEIGANTTIDRGALDDTMIEDGVKLDNQIQIAHNVRIGAHSAIAGCVGIAGSTTIGKHCRIGGSAGILGHLHIADHVEIAAFTLIGKSIREAGSYAGIFPFSSTDDWRRNSVHLRHLDELAGRIRTLEKQLESLGTESLNRK</sequence>
<dbReference type="EMBL" id="LSLI01000038">
    <property type="protein sequence ID" value="KXS32206.1"/>
    <property type="molecule type" value="Genomic_DNA"/>
</dbReference>
<dbReference type="InterPro" id="IPR001451">
    <property type="entry name" value="Hexapep"/>
</dbReference>
<dbReference type="GO" id="GO:0009245">
    <property type="term" value="P:lipid A biosynthetic process"/>
    <property type="evidence" value="ECO:0007669"/>
    <property type="project" value="UniProtKB-UniRule"/>
</dbReference>
<dbReference type="InterPro" id="IPR011004">
    <property type="entry name" value="Trimer_LpxA-like_sf"/>
</dbReference>
<evidence type="ECO:0000313" key="10">
    <source>
        <dbReference type="Proteomes" id="UP000070578"/>
    </source>
</evidence>
<dbReference type="Gene3D" id="3.40.1390.10">
    <property type="entry name" value="MurE/MurF, N-terminal domain"/>
    <property type="match status" value="1"/>
</dbReference>
<comment type="caution">
    <text evidence="9">The sequence shown here is derived from an EMBL/GenBank/DDBJ whole genome shotgun (WGS) entry which is preliminary data.</text>
</comment>
<dbReference type="Pfam" id="PF04613">
    <property type="entry name" value="LpxD"/>
    <property type="match status" value="1"/>
</dbReference>
<dbReference type="InterPro" id="IPR007691">
    <property type="entry name" value="LpxD"/>
</dbReference>
<reference evidence="9 10" key="2">
    <citation type="submission" date="2016-03" db="EMBL/GenBank/DDBJ databases">
        <title>New uncultured bacterium of the family Gallionellaceae from acid mine drainage: description and reconstruction of genome based on metagenomic analysis of microbial community.</title>
        <authorList>
            <person name="Kadnikov V."/>
            <person name="Ivasenko D."/>
            <person name="Beletsky A."/>
            <person name="Mardanov A."/>
            <person name="Danilova E."/>
            <person name="Pimenov N."/>
            <person name="Karnachuk O."/>
            <person name="Ravin N."/>
        </authorList>
    </citation>
    <scope>NUCLEOTIDE SEQUENCE [LARGE SCALE GENOMIC DNA]</scope>
    <source>
        <strain evidence="9">ShG14-8</strain>
    </source>
</reference>
<evidence type="ECO:0000256" key="3">
    <source>
        <dbReference type="ARBA" id="ARBA00022679"/>
    </source>
</evidence>
<name>A0A139BTA8_9PROT</name>
<gene>
    <name evidence="7" type="primary">lpxD</name>
    <name evidence="9" type="ORF">AWT59_1677</name>
</gene>
<accession>A0A139BTA8</accession>
<reference evidence="9 10" key="1">
    <citation type="submission" date="2016-02" db="EMBL/GenBank/DDBJ databases">
        <authorList>
            <person name="Wen L."/>
            <person name="He K."/>
            <person name="Yang H."/>
        </authorList>
    </citation>
    <scope>NUCLEOTIDE SEQUENCE [LARGE SCALE GENOMIC DNA]</scope>
    <source>
        <strain evidence="9">ShG14-8</strain>
    </source>
</reference>
<evidence type="ECO:0000259" key="8">
    <source>
        <dbReference type="Pfam" id="PF04613"/>
    </source>
</evidence>
<comment type="similarity">
    <text evidence="7">Belongs to the transferase hexapeptide repeat family. LpxD subfamily.</text>
</comment>
<dbReference type="NCBIfam" id="NF002060">
    <property type="entry name" value="PRK00892.1"/>
    <property type="match status" value="1"/>
</dbReference>
<dbReference type="GO" id="GO:0016410">
    <property type="term" value="F:N-acyltransferase activity"/>
    <property type="evidence" value="ECO:0007669"/>
    <property type="project" value="InterPro"/>
</dbReference>
<comment type="subunit">
    <text evidence="7">Homotrimer.</text>
</comment>
<dbReference type="UniPathway" id="UPA00973"/>
<dbReference type="PANTHER" id="PTHR43378:SF2">
    <property type="entry name" value="UDP-3-O-ACYLGLUCOSAMINE N-ACYLTRANSFERASE 1, MITOCHONDRIAL-RELATED"/>
    <property type="match status" value="1"/>
</dbReference>
<keyword evidence="6 7" id="KW-0012">Acyltransferase</keyword>
<evidence type="ECO:0000256" key="2">
    <source>
        <dbReference type="ARBA" id="ARBA00022556"/>
    </source>
</evidence>
<evidence type="ECO:0000256" key="6">
    <source>
        <dbReference type="ARBA" id="ARBA00023315"/>
    </source>
</evidence>
<evidence type="ECO:0000256" key="7">
    <source>
        <dbReference type="HAMAP-Rule" id="MF_00523"/>
    </source>
</evidence>
<dbReference type="HAMAP" id="MF_00523">
    <property type="entry name" value="LpxD"/>
    <property type="match status" value="1"/>
</dbReference>
<organism evidence="9 10">
    <name type="scientific">Candidatus Gallionella acididurans</name>
    <dbReference type="NCBI Taxonomy" id="1796491"/>
    <lineage>
        <taxon>Bacteria</taxon>
        <taxon>Pseudomonadati</taxon>
        <taxon>Pseudomonadota</taxon>
        <taxon>Betaproteobacteria</taxon>
        <taxon>Nitrosomonadales</taxon>
        <taxon>Gallionellaceae</taxon>
        <taxon>Gallionella</taxon>
    </lineage>
</organism>
<comment type="catalytic activity">
    <reaction evidence="7">
        <text>a UDP-3-O-[(3R)-3-hydroxyacyl]-alpha-D-glucosamine + a (3R)-hydroxyacyl-[ACP] = a UDP-2-N,3-O-bis[(3R)-3-hydroxyacyl]-alpha-D-glucosamine + holo-[ACP] + H(+)</text>
        <dbReference type="Rhea" id="RHEA:53836"/>
        <dbReference type="Rhea" id="RHEA-COMP:9685"/>
        <dbReference type="Rhea" id="RHEA-COMP:9945"/>
        <dbReference type="ChEBI" id="CHEBI:15378"/>
        <dbReference type="ChEBI" id="CHEBI:64479"/>
        <dbReference type="ChEBI" id="CHEBI:78827"/>
        <dbReference type="ChEBI" id="CHEBI:137740"/>
        <dbReference type="ChEBI" id="CHEBI:137748"/>
        <dbReference type="EC" id="2.3.1.191"/>
    </reaction>
</comment>
<dbReference type="SUPFAM" id="SSF51161">
    <property type="entry name" value="Trimeric LpxA-like enzymes"/>
    <property type="match status" value="1"/>
</dbReference>
<dbReference type="InterPro" id="IPR020573">
    <property type="entry name" value="UDP_GlcNAc_AcTrfase_non-rep"/>
</dbReference>
<dbReference type="EC" id="2.3.1.191" evidence="7"/>
<evidence type="ECO:0000256" key="4">
    <source>
        <dbReference type="ARBA" id="ARBA00022737"/>
    </source>
</evidence>
<dbReference type="Gene3D" id="1.20.5.170">
    <property type="match status" value="1"/>
</dbReference>
<evidence type="ECO:0000313" key="9">
    <source>
        <dbReference type="EMBL" id="KXS32206.1"/>
    </source>
</evidence>
<protein>
    <recommendedName>
        <fullName evidence="7">UDP-3-O-acylglucosamine N-acyltransferase</fullName>
        <ecNumber evidence="7">2.3.1.191</ecNumber>
    </recommendedName>
</protein>
<keyword evidence="2 7" id="KW-0441">Lipid A biosynthesis</keyword>
<keyword evidence="5 7" id="KW-0443">Lipid metabolism</keyword>
<proteinExistence type="inferred from homology"/>
<evidence type="ECO:0000256" key="5">
    <source>
        <dbReference type="ARBA" id="ARBA00023098"/>
    </source>
</evidence>
<keyword evidence="3 7" id="KW-0808">Transferase</keyword>
<dbReference type="Gene3D" id="2.160.10.10">
    <property type="entry name" value="Hexapeptide repeat proteins"/>
    <property type="match status" value="1"/>
</dbReference>